<sequence>MVRWLTDFRVLGRWGEIDSTFVNVTSDPNFFLSQPAIWDYGMGAGEPQLPIIAGKTARITVHEPVDHGDGMLSPIHKACLDILQRLCQIRQAQNEASASEEPKTLDAFCDALRQRRWRNFIEPDKSTSEDYYYAKSGGIEWLHNYYGARQFWTDEWDTEPGWELLCGDPSRLTIPGLTPYLLSELPKLPSTSTAQTVSKDQVADRLGWLFPEEIDAIIGNDTGVATGSKAWKH</sequence>
<evidence type="ECO:0000313" key="2">
    <source>
        <dbReference type="Proteomes" id="UP000578531"/>
    </source>
</evidence>
<dbReference type="OrthoDB" id="3932329at2759"/>
<accession>A0A8H6L1X0</accession>
<organism evidence="1 2">
    <name type="scientific">Letharia columbiana</name>
    <dbReference type="NCBI Taxonomy" id="112416"/>
    <lineage>
        <taxon>Eukaryota</taxon>
        <taxon>Fungi</taxon>
        <taxon>Dikarya</taxon>
        <taxon>Ascomycota</taxon>
        <taxon>Pezizomycotina</taxon>
        <taxon>Lecanoromycetes</taxon>
        <taxon>OSLEUM clade</taxon>
        <taxon>Lecanoromycetidae</taxon>
        <taxon>Lecanorales</taxon>
        <taxon>Lecanorineae</taxon>
        <taxon>Parmeliaceae</taxon>
        <taxon>Letharia</taxon>
    </lineage>
</organism>
<dbReference type="EMBL" id="JACCJC010000049">
    <property type="protein sequence ID" value="KAF6232401.1"/>
    <property type="molecule type" value="Genomic_DNA"/>
</dbReference>
<evidence type="ECO:0000313" key="1">
    <source>
        <dbReference type="EMBL" id="KAF6232401.1"/>
    </source>
</evidence>
<name>A0A8H6L1X0_9LECA</name>
<reference evidence="1 2" key="1">
    <citation type="journal article" date="2020" name="Genomics">
        <title>Complete, high-quality genomes from long-read metagenomic sequencing of two wolf lichen thalli reveals enigmatic genome architecture.</title>
        <authorList>
            <person name="McKenzie S.K."/>
            <person name="Walston R.F."/>
            <person name="Allen J.L."/>
        </authorList>
    </citation>
    <scope>NUCLEOTIDE SEQUENCE [LARGE SCALE GENOMIC DNA]</scope>
    <source>
        <strain evidence="1">WasteWater2</strain>
    </source>
</reference>
<proteinExistence type="predicted"/>
<comment type="caution">
    <text evidence="1">The sequence shown here is derived from an EMBL/GenBank/DDBJ whole genome shotgun (WGS) entry which is preliminary data.</text>
</comment>
<dbReference type="RefSeq" id="XP_037161830.1">
    <property type="nucleotide sequence ID" value="XM_037311396.1"/>
</dbReference>
<protein>
    <submittedName>
        <fullName evidence="1">Uncharacterized protein</fullName>
    </submittedName>
</protein>
<dbReference type="Proteomes" id="UP000578531">
    <property type="component" value="Unassembled WGS sequence"/>
</dbReference>
<dbReference type="AlphaFoldDB" id="A0A8H6L1X0"/>
<dbReference type="GeneID" id="59291157"/>
<gene>
    <name evidence="1" type="ORF">HO173_009506</name>
</gene>
<keyword evidence="2" id="KW-1185">Reference proteome</keyword>